<reference evidence="1 2" key="1">
    <citation type="submission" date="2021-09" db="EMBL/GenBank/DDBJ databases">
        <title>Lysobacter sp. 13A isolated from the river sediment.</title>
        <authorList>
            <person name="Liu H."/>
            <person name="Li S."/>
            <person name="Mao S."/>
        </authorList>
    </citation>
    <scope>NUCLEOTIDE SEQUENCE [LARGE SCALE GENOMIC DNA]</scope>
    <source>
        <strain evidence="1 2">13A</strain>
    </source>
</reference>
<comment type="caution">
    <text evidence="1">The sequence shown here is derived from an EMBL/GenBank/DDBJ whole genome shotgun (WGS) entry which is preliminary data.</text>
</comment>
<proteinExistence type="predicted"/>
<accession>A0ABS7T9D7</accession>
<name>A0ABS7T9D7_9GAMM</name>
<keyword evidence="2" id="KW-1185">Reference proteome</keyword>
<organism evidence="1 2">
    <name type="scientific">Novilysobacter selenitireducens</name>
    <dbReference type="NCBI Taxonomy" id="2872639"/>
    <lineage>
        <taxon>Bacteria</taxon>
        <taxon>Pseudomonadati</taxon>
        <taxon>Pseudomonadota</taxon>
        <taxon>Gammaproteobacteria</taxon>
        <taxon>Lysobacterales</taxon>
        <taxon>Lysobacteraceae</taxon>
        <taxon>Novilysobacter</taxon>
    </lineage>
</organism>
<evidence type="ECO:0000313" key="2">
    <source>
        <dbReference type="Proteomes" id="UP001430954"/>
    </source>
</evidence>
<dbReference type="EMBL" id="JAINZW010000007">
    <property type="protein sequence ID" value="MBZ4040473.1"/>
    <property type="molecule type" value="Genomic_DNA"/>
</dbReference>
<gene>
    <name evidence="1" type="ORF">K6753_13115</name>
</gene>
<protein>
    <submittedName>
        <fullName evidence="1">Uncharacterized protein</fullName>
    </submittedName>
</protein>
<sequence length="164" mass="18382">MTFANEFVSEDDITKYGLDELLSEFNSFGWKHGRPAGFRHTWTVDRSRNALLVHVKQQQVVGPSGRNEPGAEHIFAFVVDGVRWLIRVDKTGTSSSIRENPFFVRYKLLEISGADGAADGRPTVLSMLKEALTTYGFWSAWKQVENTIVEFSSWEIPGSGSLPV</sequence>
<evidence type="ECO:0000313" key="1">
    <source>
        <dbReference type="EMBL" id="MBZ4040473.1"/>
    </source>
</evidence>
<dbReference type="Proteomes" id="UP001430954">
    <property type="component" value="Unassembled WGS sequence"/>
</dbReference>
<dbReference type="RefSeq" id="WP_223676929.1">
    <property type="nucleotide sequence ID" value="NZ_JAINZW010000007.1"/>
</dbReference>